<protein>
    <recommendedName>
        <fullName evidence="7">Derlin</fullName>
    </recommendedName>
</protein>
<feature type="compositionally biased region" description="Polar residues" evidence="8">
    <location>
        <begin position="329"/>
        <end position="338"/>
    </location>
</feature>
<keyword evidence="10" id="KW-1185">Reference proteome</keyword>
<proteinExistence type="inferred from homology"/>
<gene>
    <name evidence="9" type="ORF">AAJ76_1000164617</name>
</gene>
<dbReference type="Pfam" id="PF04511">
    <property type="entry name" value="DER1"/>
    <property type="match status" value="1"/>
</dbReference>
<feature type="transmembrane region" description="Helical" evidence="7">
    <location>
        <begin position="94"/>
        <end position="115"/>
    </location>
</feature>
<keyword evidence="5 7" id="KW-1133">Transmembrane helix</keyword>
<evidence type="ECO:0000256" key="3">
    <source>
        <dbReference type="ARBA" id="ARBA00022692"/>
    </source>
</evidence>
<evidence type="ECO:0000256" key="4">
    <source>
        <dbReference type="ARBA" id="ARBA00022824"/>
    </source>
</evidence>
<evidence type="ECO:0000313" key="10">
    <source>
        <dbReference type="Proteomes" id="UP000034350"/>
    </source>
</evidence>
<dbReference type="InterPro" id="IPR007599">
    <property type="entry name" value="DER1"/>
</dbReference>
<dbReference type="SUPFAM" id="SSF144091">
    <property type="entry name" value="Rhomboid-like"/>
    <property type="match status" value="1"/>
</dbReference>
<keyword evidence="4 7" id="KW-0256">Endoplasmic reticulum</keyword>
<reference evidence="9" key="1">
    <citation type="journal article" date="2015" name="Environ. Microbiol.">
        <title>Genome analyses suggest the presence of polyploidy and recent human-driven expansions in eight global populations of the honeybee pathogen Nosema ceranae.</title>
        <authorList>
            <person name="Pelin A."/>
            <person name="Selman M."/>
            <person name="Aris-Brosou S."/>
            <person name="Farinelli L."/>
            <person name="Corradi N."/>
        </authorList>
    </citation>
    <scope>NUCLEOTIDE SEQUENCE [LARGE SCALE GENOMIC DNA]</scope>
    <source>
        <strain evidence="9">PA08 1199</strain>
    </source>
</reference>
<dbReference type="OrthoDB" id="1716531at2759"/>
<feature type="region of interest" description="Disordered" evidence="8">
    <location>
        <begin position="312"/>
        <end position="338"/>
    </location>
</feature>
<name>A0A0F9WVG7_9MICR</name>
<dbReference type="InterPro" id="IPR035952">
    <property type="entry name" value="Rhomboid-like_sf"/>
</dbReference>
<dbReference type="Proteomes" id="UP000034350">
    <property type="component" value="Unassembled WGS sequence"/>
</dbReference>
<dbReference type="AlphaFoldDB" id="A0A0F9WVG7"/>
<keyword evidence="3 7" id="KW-0812">Transmembrane</keyword>
<reference evidence="9" key="2">
    <citation type="submission" date="2015-05" db="EMBL/GenBank/DDBJ databases">
        <authorList>
            <person name="Adrian P."/>
            <person name="Selman M."/>
            <person name="Aris-Brosou S."/>
            <person name="Farinelli L."/>
            <person name="Corradi N."/>
        </authorList>
    </citation>
    <scope>NUCLEOTIDE SEQUENCE</scope>
    <source>
        <strain evidence="9">PA08 1199</strain>
    </source>
</reference>
<feature type="compositionally biased region" description="Basic and acidic residues" evidence="8">
    <location>
        <begin position="225"/>
        <end position="238"/>
    </location>
</feature>
<feature type="transmembrane region" description="Helical" evidence="7">
    <location>
        <begin position="20"/>
        <end position="41"/>
    </location>
</feature>
<evidence type="ECO:0000313" key="9">
    <source>
        <dbReference type="EMBL" id="KKO76713.1"/>
    </source>
</evidence>
<organism evidence="9 10">
    <name type="scientific">Vairimorpha ceranae</name>
    <dbReference type="NCBI Taxonomy" id="40302"/>
    <lineage>
        <taxon>Eukaryota</taxon>
        <taxon>Fungi</taxon>
        <taxon>Fungi incertae sedis</taxon>
        <taxon>Microsporidia</taxon>
        <taxon>Nosematidae</taxon>
        <taxon>Vairimorpha</taxon>
    </lineage>
</organism>
<comment type="similarity">
    <text evidence="2 7">Belongs to the derlin family.</text>
</comment>
<accession>A0A0F9WVG7</accession>
<dbReference type="RefSeq" id="XP_024332455.1">
    <property type="nucleotide sequence ID" value="XM_024473603.1"/>
</dbReference>
<comment type="subcellular location">
    <subcellularLocation>
        <location evidence="1 7">Endoplasmic reticulum membrane</location>
        <topology evidence="1 7">Multi-pass membrane protein</topology>
    </subcellularLocation>
</comment>
<evidence type="ECO:0000256" key="8">
    <source>
        <dbReference type="SAM" id="MobiDB-lite"/>
    </source>
</evidence>
<dbReference type="VEuPathDB" id="MicrosporidiaDB:G9O61_00g002560"/>
<dbReference type="VEuPathDB" id="MicrosporidiaDB:AAJ76_1000164617"/>
<dbReference type="GO" id="GO:0005789">
    <property type="term" value="C:endoplasmic reticulum membrane"/>
    <property type="evidence" value="ECO:0007669"/>
    <property type="project" value="UniProtKB-SubCell"/>
</dbReference>
<comment type="caution">
    <text evidence="9">The sequence shown here is derived from an EMBL/GenBank/DDBJ whole genome shotgun (WGS) entry which is preliminary data.</text>
</comment>
<evidence type="ECO:0000256" key="5">
    <source>
        <dbReference type="ARBA" id="ARBA00022989"/>
    </source>
</evidence>
<sequence>MNANIFTSQILGTPPITRFLFLAIIALMILVYINAIQPYTLYYSSLFLRYMEVWRVITCFLYFGKPSLDVIIHITFLYRYSKMLEESFIYTSDYLYLLMIVWGTLFIVANIFNISTLGTAFSSTITYIWTRKNPSAVVQIFGFINFPAFYLPFIVPLFMLITEKKILIEDILGILVGHFYFFFKDVYPKFGQDIFKTPCFLKKLFREHSSDCCKNKKRRRPLNVNRDRSRINETHNDDTVQNNDGTVHKDETRNEDVVHNNGSVLNEILKGDLMNEEDIKILEESFNRTNVEETESLVVEKSSITECISTESCDNNKLSDNKTDENEEGWSSQTVDSD</sequence>
<dbReference type="PANTHER" id="PTHR11009">
    <property type="entry name" value="DER1-LIKE PROTEIN, DERLIN"/>
    <property type="match status" value="1"/>
</dbReference>
<evidence type="ECO:0000256" key="2">
    <source>
        <dbReference type="ARBA" id="ARBA00008917"/>
    </source>
</evidence>
<keyword evidence="6 7" id="KW-0472">Membrane</keyword>
<evidence type="ECO:0000256" key="6">
    <source>
        <dbReference type="ARBA" id="ARBA00023136"/>
    </source>
</evidence>
<comment type="function">
    <text evidence="7">May be involved in the degradation of misfolded endoplasmic reticulum (ER) luminal proteins.</text>
</comment>
<evidence type="ECO:0000256" key="1">
    <source>
        <dbReference type="ARBA" id="ARBA00004477"/>
    </source>
</evidence>
<dbReference type="GO" id="GO:0006950">
    <property type="term" value="P:response to stress"/>
    <property type="evidence" value="ECO:0007669"/>
    <property type="project" value="UniProtKB-ARBA"/>
</dbReference>
<evidence type="ECO:0000256" key="7">
    <source>
        <dbReference type="RuleBase" id="RU363059"/>
    </source>
</evidence>
<feature type="transmembrane region" description="Helical" evidence="7">
    <location>
        <begin position="136"/>
        <end position="160"/>
    </location>
</feature>
<dbReference type="VEuPathDB" id="MicrosporidiaDB:NCER_101326"/>
<feature type="region of interest" description="Disordered" evidence="8">
    <location>
        <begin position="223"/>
        <end position="248"/>
    </location>
</feature>
<feature type="transmembrane region" description="Helical" evidence="7">
    <location>
        <begin position="53"/>
        <end position="74"/>
    </location>
</feature>
<dbReference type="GeneID" id="36318498"/>
<feature type="transmembrane region" description="Helical" evidence="7">
    <location>
        <begin position="166"/>
        <end position="183"/>
    </location>
</feature>
<dbReference type="EMBL" id="JPQZ01000001">
    <property type="protein sequence ID" value="KKO76713.1"/>
    <property type="molecule type" value="Genomic_DNA"/>
</dbReference>